<dbReference type="SUPFAM" id="SSF50199">
    <property type="entry name" value="Staphylococcal nuclease"/>
    <property type="match status" value="1"/>
</dbReference>
<evidence type="ECO:0000256" key="3">
    <source>
        <dbReference type="ARBA" id="ARBA00022801"/>
    </source>
</evidence>
<evidence type="ECO:0000256" key="2">
    <source>
        <dbReference type="ARBA" id="ARBA00022759"/>
    </source>
</evidence>
<dbReference type="AlphaFoldDB" id="A0A9X2UAM8"/>
<keyword evidence="3" id="KW-0378">Hydrolase</keyword>
<feature type="region of interest" description="Disordered" evidence="4">
    <location>
        <begin position="63"/>
        <end position="102"/>
    </location>
</feature>
<evidence type="ECO:0000259" key="5">
    <source>
        <dbReference type="PROSITE" id="PS50830"/>
    </source>
</evidence>
<evidence type="ECO:0000256" key="1">
    <source>
        <dbReference type="ARBA" id="ARBA00022722"/>
    </source>
</evidence>
<evidence type="ECO:0000313" key="6">
    <source>
        <dbReference type="EMBL" id="MCS3953041.1"/>
    </source>
</evidence>
<comment type="caution">
    <text evidence="6">The sequence shown here is derived from an EMBL/GenBank/DDBJ whole genome shotgun (WGS) entry which is preliminary data.</text>
</comment>
<evidence type="ECO:0000256" key="4">
    <source>
        <dbReference type="SAM" id="MobiDB-lite"/>
    </source>
</evidence>
<reference evidence="6" key="1">
    <citation type="submission" date="2022-08" db="EMBL/GenBank/DDBJ databases">
        <title>Genomic Encyclopedia of Type Strains, Phase V (KMG-V): Genome sequencing to study the core and pangenomes of soil and plant-associated prokaryotes.</title>
        <authorList>
            <person name="Whitman W."/>
        </authorList>
    </citation>
    <scope>NUCLEOTIDE SEQUENCE</scope>
    <source>
        <strain evidence="6">SP2017</strain>
    </source>
</reference>
<dbReference type="GO" id="GO:0004519">
    <property type="term" value="F:endonuclease activity"/>
    <property type="evidence" value="ECO:0007669"/>
    <property type="project" value="UniProtKB-KW"/>
</dbReference>
<feature type="domain" description="TNase-like" evidence="5">
    <location>
        <begin position="110"/>
        <end position="251"/>
    </location>
</feature>
<feature type="region of interest" description="Disordered" evidence="4">
    <location>
        <begin position="228"/>
        <end position="277"/>
    </location>
</feature>
<dbReference type="InterPro" id="IPR016071">
    <property type="entry name" value="Staphylococal_nuclease_OB-fold"/>
</dbReference>
<dbReference type="GO" id="GO:0016787">
    <property type="term" value="F:hydrolase activity"/>
    <property type="evidence" value="ECO:0007669"/>
    <property type="project" value="UniProtKB-KW"/>
</dbReference>
<name>A0A9X2UAM8_9BACT</name>
<feature type="region of interest" description="Disordered" evidence="4">
    <location>
        <begin position="291"/>
        <end position="311"/>
    </location>
</feature>
<sequence length="311" mass="34107">MATRSGGRPRPWVEQLTNTAFRPEKGASRRSRLSCVGKQLVWLYPANCTRRANCLHYRANCFRPSHMPSPDRDPNAGGPTTGENRSGGENTPESLPDREDRWPASGLIPAAVEVVFLETLSGDALRVGLPVSEAHAPERPEAATGRIPAAVYLWGIQAPRPGQPFGAAATEAASRICEGKRLRVAARRAGPEGRITGSVVAEGKETSERQDVGRALIRLGLAWQDQRGPSSAQLRSLEQESRREEVGLWQQEARPHPGPGGSETRWEKPHPGSNVSARFVLGGTLRLEVFLQKDERPRHGNTVRHGDQERR</sequence>
<keyword evidence="1" id="KW-0540">Nuclease</keyword>
<dbReference type="Gene3D" id="2.40.50.90">
    <property type="match status" value="1"/>
</dbReference>
<dbReference type="EMBL" id="JANUBB010000015">
    <property type="protein sequence ID" value="MCS3953041.1"/>
    <property type="molecule type" value="Genomic_DNA"/>
</dbReference>
<dbReference type="SMART" id="SM00318">
    <property type="entry name" value="SNc"/>
    <property type="match status" value="1"/>
</dbReference>
<gene>
    <name evidence="6" type="ORF">GGP83_003016</name>
</gene>
<dbReference type="Proteomes" id="UP001155010">
    <property type="component" value="Unassembled WGS sequence"/>
</dbReference>
<evidence type="ECO:0000313" key="7">
    <source>
        <dbReference type="Proteomes" id="UP001155010"/>
    </source>
</evidence>
<dbReference type="PANTHER" id="PTHR12302">
    <property type="entry name" value="EBNA2 BINDING PROTEIN P100"/>
    <property type="match status" value="1"/>
</dbReference>
<dbReference type="InterPro" id="IPR035437">
    <property type="entry name" value="SNase_OB-fold_sf"/>
</dbReference>
<dbReference type="PANTHER" id="PTHR12302:SF3">
    <property type="entry name" value="SERINE_THREONINE-PROTEIN KINASE 31"/>
    <property type="match status" value="1"/>
</dbReference>
<accession>A0A9X2UAM8</accession>
<feature type="compositionally biased region" description="Polar residues" evidence="4">
    <location>
        <begin position="81"/>
        <end position="93"/>
    </location>
</feature>
<keyword evidence="2" id="KW-0255">Endonuclease</keyword>
<protein>
    <recommendedName>
        <fullName evidence="5">TNase-like domain-containing protein</fullName>
    </recommendedName>
</protein>
<dbReference type="PROSITE" id="PS50830">
    <property type="entry name" value="TNASE_3"/>
    <property type="match status" value="1"/>
</dbReference>
<organism evidence="6 7">
    <name type="scientific">Salinibacter ruber</name>
    <dbReference type="NCBI Taxonomy" id="146919"/>
    <lineage>
        <taxon>Bacteria</taxon>
        <taxon>Pseudomonadati</taxon>
        <taxon>Rhodothermota</taxon>
        <taxon>Rhodothermia</taxon>
        <taxon>Rhodothermales</taxon>
        <taxon>Salinibacteraceae</taxon>
        <taxon>Salinibacter</taxon>
    </lineage>
</organism>
<feature type="compositionally biased region" description="Basic and acidic residues" evidence="4">
    <location>
        <begin position="237"/>
        <end position="246"/>
    </location>
</feature>
<proteinExistence type="predicted"/>
<dbReference type="Pfam" id="PF00565">
    <property type="entry name" value="SNase"/>
    <property type="match status" value="1"/>
</dbReference>